<keyword evidence="5 8" id="KW-0812">Transmembrane</keyword>
<keyword evidence="6 8" id="KW-1133">Transmembrane helix</keyword>
<dbReference type="InterPro" id="IPR002549">
    <property type="entry name" value="AI-2E-like"/>
</dbReference>
<comment type="caution">
    <text evidence="9">The sequence shown here is derived from an EMBL/GenBank/DDBJ whole genome shotgun (WGS) entry which is preliminary data.</text>
</comment>
<feature type="transmembrane region" description="Helical" evidence="8">
    <location>
        <begin position="277"/>
        <end position="299"/>
    </location>
</feature>
<dbReference type="PANTHER" id="PTHR21716:SF53">
    <property type="entry name" value="PERMEASE PERM-RELATED"/>
    <property type="match status" value="1"/>
</dbReference>
<dbReference type="GO" id="GO:0055085">
    <property type="term" value="P:transmembrane transport"/>
    <property type="evidence" value="ECO:0007669"/>
    <property type="project" value="TreeGrafter"/>
</dbReference>
<accession>A0A1F6GFM8</accession>
<name>A0A1F6GFM8_9PROT</name>
<feature type="transmembrane region" description="Helical" evidence="8">
    <location>
        <begin position="306"/>
        <end position="332"/>
    </location>
</feature>
<sequence length="431" mass="47775">MVSPLTDREKRRMWVLSVSGVLFLLTTLALVWALRALILPSIVGALGAYLCKPLLNRMKHRGVSNSLAIVILFAAFFLIIMLLSKQIQSIIPDNAGKLELRVRIQYRLNQKFSQILGIEDGGKGNMVYNMLGRDLLPMMDKVNSAIMLERDERKQFIRSYRLRFDDSFLEQKYFQYFLANVNADKERMGSRYGQPVDLDAASNLEGDPSGANAKPATSTLTKIGNLISIWLAAPFVFLFLLLDEGEIKKNLVYLVPNRYFEMVLTVLDNVDDAIGKYLRGTMLECSLVGFTFFVCLWVVGFELKWALLIGLVAGISNAIPFVGPAIGLVVGMSYALVVENYEPLLPFIDPNSMILWVTISVLIAQGLDNAVFQPIVLGSAVSLHPLVVIIGVMGGSILLGLPGMLFAIPTIVVVKVVVGTLFSEMKSYRII</sequence>
<dbReference type="Pfam" id="PF01594">
    <property type="entry name" value="AI-2E_transport"/>
    <property type="match status" value="1"/>
</dbReference>
<evidence type="ECO:0000256" key="2">
    <source>
        <dbReference type="ARBA" id="ARBA00009773"/>
    </source>
</evidence>
<evidence type="ECO:0000256" key="6">
    <source>
        <dbReference type="ARBA" id="ARBA00022989"/>
    </source>
</evidence>
<feature type="transmembrane region" description="Helical" evidence="8">
    <location>
        <begin position="375"/>
        <end position="398"/>
    </location>
</feature>
<dbReference type="Proteomes" id="UP000178449">
    <property type="component" value="Unassembled WGS sequence"/>
</dbReference>
<proteinExistence type="inferred from homology"/>
<evidence type="ECO:0000256" key="5">
    <source>
        <dbReference type="ARBA" id="ARBA00022692"/>
    </source>
</evidence>
<comment type="subcellular location">
    <subcellularLocation>
        <location evidence="1">Cell membrane</location>
        <topology evidence="1">Multi-pass membrane protein</topology>
    </subcellularLocation>
</comment>
<feature type="transmembrane region" description="Helical" evidence="8">
    <location>
        <begin position="404"/>
        <end position="422"/>
    </location>
</feature>
<evidence type="ECO:0000313" key="9">
    <source>
        <dbReference type="EMBL" id="OGG96905.1"/>
    </source>
</evidence>
<evidence type="ECO:0000256" key="1">
    <source>
        <dbReference type="ARBA" id="ARBA00004651"/>
    </source>
</evidence>
<dbReference type="STRING" id="1817772.A2527_00040"/>
<dbReference type="GO" id="GO:0005886">
    <property type="term" value="C:plasma membrane"/>
    <property type="evidence" value="ECO:0007669"/>
    <property type="project" value="UniProtKB-SubCell"/>
</dbReference>
<evidence type="ECO:0000256" key="8">
    <source>
        <dbReference type="SAM" id="Phobius"/>
    </source>
</evidence>
<gene>
    <name evidence="9" type="ORF">A2527_00040</name>
</gene>
<keyword evidence="4" id="KW-1003">Cell membrane</keyword>
<feature type="transmembrane region" description="Helical" evidence="8">
    <location>
        <begin position="223"/>
        <end position="242"/>
    </location>
</feature>
<evidence type="ECO:0000256" key="3">
    <source>
        <dbReference type="ARBA" id="ARBA00022448"/>
    </source>
</evidence>
<organism evidence="9 10">
    <name type="scientific">Candidatus Lambdaproteobacteria bacterium RIFOXYD2_FULL_50_16</name>
    <dbReference type="NCBI Taxonomy" id="1817772"/>
    <lineage>
        <taxon>Bacteria</taxon>
        <taxon>Pseudomonadati</taxon>
        <taxon>Pseudomonadota</taxon>
        <taxon>Candidatus Lambdaproteobacteria</taxon>
    </lineage>
</organism>
<keyword evidence="3" id="KW-0813">Transport</keyword>
<evidence type="ECO:0000256" key="7">
    <source>
        <dbReference type="ARBA" id="ARBA00023136"/>
    </source>
</evidence>
<dbReference type="EMBL" id="MFNE01000007">
    <property type="protein sequence ID" value="OGG96905.1"/>
    <property type="molecule type" value="Genomic_DNA"/>
</dbReference>
<feature type="transmembrane region" description="Helical" evidence="8">
    <location>
        <begin position="344"/>
        <end position="363"/>
    </location>
</feature>
<dbReference type="AlphaFoldDB" id="A0A1F6GFM8"/>
<keyword evidence="7 8" id="KW-0472">Membrane</keyword>
<evidence type="ECO:0000313" key="10">
    <source>
        <dbReference type="Proteomes" id="UP000178449"/>
    </source>
</evidence>
<evidence type="ECO:0000256" key="4">
    <source>
        <dbReference type="ARBA" id="ARBA00022475"/>
    </source>
</evidence>
<dbReference type="PANTHER" id="PTHR21716">
    <property type="entry name" value="TRANSMEMBRANE PROTEIN"/>
    <property type="match status" value="1"/>
</dbReference>
<protein>
    <recommendedName>
        <fullName evidence="11">AI-2E family transporter</fullName>
    </recommendedName>
</protein>
<comment type="similarity">
    <text evidence="2">Belongs to the autoinducer-2 exporter (AI-2E) (TC 2.A.86) family.</text>
</comment>
<feature type="transmembrane region" description="Helical" evidence="8">
    <location>
        <begin position="63"/>
        <end position="83"/>
    </location>
</feature>
<reference evidence="9 10" key="1">
    <citation type="journal article" date="2016" name="Nat. Commun.">
        <title>Thousands of microbial genomes shed light on interconnected biogeochemical processes in an aquifer system.</title>
        <authorList>
            <person name="Anantharaman K."/>
            <person name="Brown C.T."/>
            <person name="Hug L.A."/>
            <person name="Sharon I."/>
            <person name="Castelle C.J."/>
            <person name="Probst A.J."/>
            <person name="Thomas B.C."/>
            <person name="Singh A."/>
            <person name="Wilkins M.J."/>
            <person name="Karaoz U."/>
            <person name="Brodie E.L."/>
            <person name="Williams K.H."/>
            <person name="Hubbard S.S."/>
            <person name="Banfield J.F."/>
        </authorList>
    </citation>
    <scope>NUCLEOTIDE SEQUENCE [LARGE SCALE GENOMIC DNA]</scope>
</reference>
<evidence type="ECO:0008006" key="11">
    <source>
        <dbReference type="Google" id="ProtNLM"/>
    </source>
</evidence>